<evidence type="ECO:0008006" key="4">
    <source>
        <dbReference type="Google" id="ProtNLM"/>
    </source>
</evidence>
<feature type="signal peptide" evidence="1">
    <location>
        <begin position="1"/>
        <end position="16"/>
    </location>
</feature>
<feature type="chain" id="PRO_5004579489" description="Invertebrate defensins family profile domain-containing protein" evidence="1">
    <location>
        <begin position="17"/>
        <end position="108"/>
    </location>
</feature>
<dbReference type="AlphaFoldDB" id="T1ISR3"/>
<dbReference type="EnsemblMetazoa" id="SMAR004147-RA">
    <property type="protein sequence ID" value="SMAR004147-PA"/>
    <property type="gene ID" value="SMAR004147"/>
</dbReference>
<evidence type="ECO:0000256" key="1">
    <source>
        <dbReference type="SAM" id="SignalP"/>
    </source>
</evidence>
<reference evidence="3" key="1">
    <citation type="submission" date="2011-05" db="EMBL/GenBank/DDBJ databases">
        <authorList>
            <person name="Richards S.R."/>
            <person name="Qu J."/>
            <person name="Jiang H."/>
            <person name="Jhangiani S.N."/>
            <person name="Agravi P."/>
            <person name="Goodspeed R."/>
            <person name="Gross S."/>
            <person name="Mandapat C."/>
            <person name="Jackson L."/>
            <person name="Mathew T."/>
            <person name="Pu L."/>
            <person name="Thornton R."/>
            <person name="Saada N."/>
            <person name="Wilczek-Boney K.B."/>
            <person name="Lee S."/>
            <person name="Kovar C."/>
            <person name="Wu Y."/>
            <person name="Scherer S.E."/>
            <person name="Worley K.C."/>
            <person name="Muzny D.M."/>
            <person name="Gibbs R."/>
        </authorList>
    </citation>
    <scope>NUCLEOTIDE SEQUENCE</scope>
    <source>
        <strain evidence="3">Brora</strain>
    </source>
</reference>
<dbReference type="HOGENOM" id="CLU_2203654_0_0_1"/>
<name>T1ISR3_STRMM</name>
<keyword evidence="1" id="KW-0732">Signal</keyword>
<organism evidence="2 3">
    <name type="scientific">Strigamia maritima</name>
    <name type="common">European centipede</name>
    <name type="synonym">Geophilus maritimus</name>
    <dbReference type="NCBI Taxonomy" id="126957"/>
    <lineage>
        <taxon>Eukaryota</taxon>
        <taxon>Metazoa</taxon>
        <taxon>Ecdysozoa</taxon>
        <taxon>Arthropoda</taxon>
        <taxon>Myriapoda</taxon>
        <taxon>Chilopoda</taxon>
        <taxon>Pleurostigmophora</taxon>
        <taxon>Geophilomorpha</taxon>
        <taxon>Linotaeniidae</taxon>
        <taxon>Strigamia</taxon>
    </lineage>
</organism>
<dbReference type="PhylomeDB" id="T1ISR3"/>
<protein>
    <recommendedName>
        <fullName evidence="4">Invertebrate defensins family profile domain-containing protein</fullName>
    </recommendedName>
</protein>
<accession>T1ISR3</accession>
<evidence type="ECO:0000313" key="3">
    <source>
        <dbReference type="Proteomes" id="UP000014500"/>
    </source>
</evidence>
<keyword evidence="3" id="KW-1185">Reference proteome</keyword>
<dbReference type="Proteomes" id="UP000014500">
    <property type="component" value="Unassembled WGS sequence"/>
</dbReference>
<dbReference type="EMBL" id="JH431446">
    <property type="status" value="NOT_ANNOTATED_CDS"/>
    <property type="molecule type" value="Genomic_DNA"/>
</dbReference>
<reference evidence="2" key="2">
    <citation type="submission" date="2015-02" db="UniProtKB">
        <authorList>
            <consortium name="EnsemblMetazoa"/>
        </authorList>
    </citation>
    <scope>IDENTIFICATION</scope>
</reference>
<sequence length="108" mass="11194">MKCIILLACLACVAYGDLICFIGGNYACKINCIASGLLHGGQCHEDGDCKCITETGGEVAPKPKAELVCLLGGDLACEINCLTSAGHFLGHCTEAKDCVCEARPSEPS</sequence>
<evidence type="ECO:0000313" key="2">
    <source>
        <dbReference type="EnsemblMetazoa" id="SMAR004147-PA"/>
    </source>
</evidence>
<proteinExistence type="predicted"/>